<name>A0A6G6GKJ9_9FLAO</name>
<keyword evidence="1" id="KW-0560">Oxidoreductase</keyword>
<accession>A0A6G6GKJ9</accession>
<protein>
    <submittedName>
        <fullName evidence="1">Phytanoyl-CoA dioxygenase family protein</fullName>
    </submittedName>
</protein>
<dbReference type="RefSeq" id="WP_164679112.1">
    <property type="nucleotide sequence ID" value="NZ_CP049057.1"/>
</dbReference>
<dbReference type="GO" id="GO:0016706">
    <property type="term" value="F:2-oxoglutarate-dependent dioxygenase activity"/>
    <property type="evidence" value="ECO:0007669"/>
    <property type="project" value="UniProtKB-ARBA"/>
</dbReference>
<dbReference type="InterPro" id="IPR008775">
    <property type="entry name" value="Phytyl_CoA_dOase-like"/>
</dbReference>
<keyword evidence="2" id="KW-1185">Reference proteome</keyword>
<keyword evidence="1" id="KW-0223">Dioxygenase</keyword>
<evidence type="ECO:0000313" key="2">
    <source>
        <dbReference type="Proteomes" id="UP000505306"/>
    </source>
</evidence>
<dbReference type="SUPFAM" id="SSF51197">
    <property type="entry name" value="Clavaminate synthase-like"/>
    <property type="match status" value="1"/>
</dbReference>
<organism evidence="1 2">
    <name type="scientific">Rasiella rasia</name>
    <dbReference type="NCBI Taxonomy" id="2744027"/>
    <lineage>
        <taxon>Bacteria</taxon>
        <taxon>Pseudomonadati</taxon>
        <taxon>Bacteroidota</taxon>
        <taxon>Flavobacteriia</taxon>
        <taxon>Flavobacteriales</taxon>
        <taxon>Flavobacteriaceae</taxon>
        <taxon>Rasiella</taxon>
    </lineage>
</organism>
<proteinExistence type="predicted"/>
<dbReference type="AlphaFoldDB" id="A0A6G6GKJ9"/>
<dbReference type="Pfam" id="PF05721">
    <property type="entry name" value="PhyH"/>
    <property type="match status" value="1"/>
</dbReference>
<reference evidence="1 2" key="1">
    <citation type="submission" date="2020-02" db="EMBL/GenBank/DDBJ databases">
        <title>Complete genome sequence of Flavobacteriaceae bacterium.</title>
        <authorList>
            <person name="Kim S.-J."/>
            <person name="Kim Y.-S."/>
            <person name="Kim K.-H."/>
        </authorList>
    </citation>
    <scope>NUCLEOTIDE SEQUENCE [LARGE SCALE GENOMIC DNA]</scope>
    <source>
        <strain evidence="1 2">RR4-40</strain>
    </source>
</reference>
<dbReference type="Proteomes" id="UP000505306">
    <property type="component" value="Chromosome"/>
</dbReference>
<dbReference type="Gene3D" id="2.60.120.620">
    <property type="entry name" value="q2cbj1_9rhob like domain"/>
    <property type="match status" value="1"/>
</dbReference>
<dbReference type="KEGG" id="mgel:G5B37_05755"/>
<gene>
    <name evidence="1" type="ORF">G5B37_05755</name>
</gene>
<dbReference type="EMBL" id="CP049057">
    <property type="protein sequence ID" value="QIE59082.1"/>
    <property type="molecule type" value="Genomic_DNA"/>
</dbReference>
<sequence length="275" mass="31607">MSVETCTLFLDNQPFEFSVEGNFFWGEKEVLFEKEDSVISKVNWQNEGFGVVDAFRGNEFAALQKSITENIKKAFEIHKINYPENFNLKEYHKVVETTEDHLKVIDITRNLTNEDFDFDIDMLAERFGNILGYKLTSWVEELQKSHIQIRINRPSSLDINPPHRDGYLSYWKDVINVWIPIEGCTPETSLPVLPGSHLLPENEILRTESKGAKINGNTYYVPCILKTAAGDLRMIRPNPKEGEALLFSPFLIHGAAVNRSENTRVSIELRFPKVK</sequence>
<evidence type="ECO:0000313" key="1">
    <source>
        <dbReference type="EMBL" id="QIE59082.1"/>
    </source>
</evidence>